<evidence type="ECO:0000313" key="2">
    <source>
        <dbReference type="EMBL" id="RIA78075.1"/>
    </source>
</evidence>
<dbReference type="PANTHER" id="PTHR31377">
    <property type="entry name" value="AGMATINE DEIMINASE-RELATED"/>
    <property type="match status" value="1"/>
</dbReference>
<protein>
    <submittedName>
        <fullName evidence="2">Agmatine deiminase</fullName>
    </submittedName>
</protein>
<dbReference type="GO" id="GO:0047632">
    <property type="term" value="F:agmatine deiminase activity"/>
    <property type="evidence" value="ECO:0007669"/>
    <property type="project" value="TreeGrafter"/>
</dbReference>
<proteinExistence type="predicted"/>
<gene>
    <name evidence="2" type="ORF">EI71_00652</name>
</gene>
<dbReference type="GO" id="GO:0004668">
    <property type="term" value="F:protein-arginine deiminase activity"/>
    <property type="evidence" value="ECO:0007669"/>
    <property type="project" value="InterPro"/>
</dbReference>
<evidence type="ECO:0000256" key="1">
    <source>
        <dbReference type="ARBA" id="ARBA00022801"/>
    </source>
</evidence>
<reference evidence="2 3" key="1">
    <citation type="submission" date="2018-08" db="EMBL/GenBank/DDBJ databases">
        <title>Genomic Encyclopedia of Archaeal and Bacterial Type Strains, Phase II (KMG-II): from individual species to whole genera.</title>
        <authorList>
            <person name="Goeker M."/>
        </authorList>
    </citation>
    <scope>NUCLEOTIDE SEQUENCE [LARGE SCALE GENOMIC DNA]</scope>
    <source>
        <strain evidence="2 3">ATCC 27112</strain>
    </source>
</reference>
<dbReference type="RefSeq" id="WP_162849720.1">
    <property type="nucleotide sequence ID" value="NZ_QXEV01000004.1"/>
</dbReference>
<dbReference type="Gene3D" id="3.75.10.10">
    <property type="entry name" value="L-arginine/glycine Amidinotransferase, Chain A"/>
    <property type="match status" value="1"/>
</dbReference>
<sequence length="358" mass="40737">MISPKNDGYTFPFEGLAHEGTIILLPYREDTWEDGGLKAFPEFKSIIETISMHEHVYVIKSPKVKYDTSCLNMKNVSIHELDYDDSWARDNTLIFLKKDNKIKAVDFGFNAWGGKVDGLYSNWEDDNKLGSNLSKLLNIECYLDKDFILEGGSIHTNGNKTLLTTEACLLSKGRNSNLSKEEIENHLKEMLGMDKVLWIPHGIYNDETNEHIDNMACFLDENTILLATSKDTNDIQYKWSMEAKRILENETTASGKKINVLLVNTPNPYLALTNEEANAIKLDSGAKERLKGDRLAASYVNFYMGKDFIILPKFNVKEDLEAYNLLNEFYKGTKKIYSIESRNILVSGGNIHCITMQI</sequence>
<organism evidence="2 3">
    <name type="scientific">Anaeroplasma bactoclasticum</name>
    <dbReference type="NCBI Taxonomy" id="2088"/>
    <lineage>
        <taxon>Bacteria</taxon>
        <taxon>Bacillati</taxon>
        <taxon>Mycoplasmatota</taxon>
        <taxon>Mollicutes</taxon>
        <taxon>Anaeroplasmatales</taxon>
        <taxon>Anaeroplasmataceae</taxon>
        <taxon>Anaeroplasma</taxon>
    </lineage>
</organism>
<dbReference type="GO" id="GO:0009446">
    <property type="term" value="P:putrescine biosynthetic process"/>
    <property type="evidence" value="ECO:0007669"/>
    <property type="project" value="InterPro"/>
</dbReference>
<dbReference type="Pfam" id="PF04371">
    <property type="entry name" value="PAD_porph"/>
    <property type="match status" value="1"/>
</dbReference>
<comment type="caution">
    <text evidence="2">The sequence shown here is derived from an EMBL/GenBank/DDBJ whole genome shotgun (WGS) entry which is preliminary data.</text>
</comment>
<dbReference type="InterPro" id="IPR007466">
    <property type="entry name" value="Peptidyl-Arg-deiminase_porph"/>
</dbReference>
<dbReference type="SUPFAM" id="SSF55909">
    <property type="entry name" value="Pentein"/>
    <property type="match status" value="1"/>
</dbReference>
<evidence type="ECO:0000313" key="3">
    <source>
        <dbReference type="Proteomes" id="UP000266506"/>
    </source>
</evidence>
<dbReference type="AlphaFoldDB" id="A0A397S0Z0"/>
<keyword evidence="1" id="KW-0378">Hydrolase</keyword>
<name>A0A397S0Z0_9MOLU</name>
<dbReference type="PANTHER" id="PTHR31377:SF0">
    <property type="entry name" value="AGMATINE DEIMINASE-RELATED"/>
    <property type="match status" value="1"/>
</dbReference>
<dbReference type="InParanoid" id="A0A397S0Z0"/>
<dbReference type="EMBL" id="QXEV01000004">
    <property type="protein sequence ID" value="RIA78075.1"/>
    <property type="molecule type" value="Genomic_DNA"/>
</dbReference>
<accession>A0A397S0Z0</accession>
<keyword evidence="3" id="KW-1185">Reference proteome</keyword>
<dbReference type="Proteomes" id="UP000266506">
    <property type="component" value="Unassembled WGS sequence"/>
</dbReference>